<dbReference type="PROSITE" id="PS51257">
    <property type="entry name" value="PROKAR_LIPOPROTEIN"/>
    <property type="match status" value="1"/>
</dbReference>
<name>A0ABP4XLR3_9MICO</name>
<evidence type="ECO:0000256" key="1">
    <source>
        <dbReference type="SAM" id="MobiDB-lite"/>
    </source>
</evidence>
<dbReference type="RefSeq" id="WP_344030593.1">
    <property type="nucleotide sequence ID" value="NZ_BAAAOB010000001.1"/>
</dbReference>
<feature type="compositionally biased region" description="Basic and acidic residues" evidence="1">
    <location>
        <begin position="273"/>
        <end position="286"/>
    </location>
</feature>
<evidence type="ECO:0000313" key="4">
    <source>
        <dbReference type="Proteomes" id="UP001500851"/>
    </source>
</evidence>
<dbReference type="Proteomes" id="UP001500851">
    <property type="component" value="Unassembled WGS sequence"/>
</dbReference>
<feature type="chain" id="PRO_5046062879" description="Lipoprotein" evidence="2">
    <location>
        <begin position="20"/>
        <end position="341"/>
    </location>
</feature>
<keyword evidence="2" id="KW-0732">Signal</keyword>
<feature type="region of interest" description="Disordered" evidence="1">
    <location>
        <begin position="120"/>
        <end position="178"/>
    </location>
</feature>
<evidence type="ECO:0008006" key="5">
    <source>
        <dbReference type="Google" id="ProtNLM"/>
    </source>
</evidence>
<reference evidence="4" key="1">
    <citation type="journal article" date="2019" name="Int. J. Syst. Evol. Microbiol.">
        <title>The Global Catalogue of Microorganisms (GCM) 10K type strain sequencing project: providing services to taxonomists for standard genome sequencing and annotation.</title>
        <authorList>
            <consortium name="The Broad Institute Genomics Platform"/>
            <consortium name="The Broad Institute Genome Sequencing Center for Infectious Disease"/>
            <person name="Wu L."/>
            <person name="Ma J."/>
        </authorList>
    </citation>
    <scope>NUCLEOTIDE SEQUENCE [LARGE SCALE GENOMIC DNA]</scope>
    <source>
        <strain evidence="4">JCM 14736</strain>
    </source>
</reference>
<gene>
    <name evidence="3" type="ORF">GCM10009768_12240</name>
</gene>
<feature type="region of interest" description="Disordered" evidence="1">
    <location>
        <begin position="244"/>
        <end position="286"/>
    </location>
</feature>
<sequence>MTRATIAIAAALAATLALAGCSGDGKKKNEPEEGPLAKYLSALYDESAWTEDRMEADHKKMEKVIAECMTKEGFEYKPAPYQGGTVFNPEDDEGPQMGTMEFAKQYGYGIIDSPWQQSIDEQNQDQPPADPNQKYLESLSESEQMAYSETLYGPQPTAEEMAAMEEGDGAEPVPYDWKKAGCQGKAQHEVQGEQSYEAASKDPAYAELLKSVDEFWQKQYENNDALDALDRKWADCMSKAGFSDAAKRNDAQSKLNDEWNEAMSQGQPTDDSGEWKEPSKAEKKKFQEREIEVAVADITCAEKVQYDDKAAALNLKAEQKFVDEHEKQLKALVAQYGVKKK</sequence>
<evidence type="ECO:0000256" key="2">
    <source>
        <dbReference type="SAM" id="SignalP"/>
    </source>
</evidence>
<protein>
    <recommendedName>
        <fullName evidence="5">Lipoprotein</fullName>
    </recommendedName>
</protein>
<proteinExistence type="predicted"/>
<evidence type="ECO:0000313" key="3">
    <source>
        <dbReference type="EMBL" id="GAA1784951.1"/>
    </source>
</evidence>
<feature type="compositionally biased region" description="Low complexity" evidence="1">
    <location>
        <begin position="124"/>
        <end position="133"/>
    </location>
</feature>
<organism evidence="3 4">
    <name type="scientific">Leucobacter iarius</name>
    <dbReference type="NCBI Taxonomy" id="333963"/>
    <lineage>
        <taxon>Bacteria</taxon>
        <taxon>Bacillati</taxon>
        <taxon>Actinomycetota</taxon>
        <taxon>Actinomycetes</taxon>
        <taxon>Micrococcales</taxon>
        <taxon>Microbacteriaceae</taxon>
        <taxon>Leucobacter</taxon>
    </lineage>
</organism>
<accession>A0ABP4XLR3</accession>
<feature type="compositionally biased region" description="Basic and acidic residues" evidence="1">
    <location>
        <begin position="245"/>
        <end position="257"/>
    </location>
</feature>
<dbReference type="EMBL" id="BAAAOB010000001">
    <property type="protein sequence ID" value="GAA1784951.1"/>
    <property type="molecule type" value="Genomic_DNA"/>
</dbReference>
<keyword evidence="4" id="KW-1185">Reference proteome</keyword>
<comment type="caution">
    <text evidence="3">The sequence shown here is derived from an EMBL/GenBank/DDBJ whole genome shotgun (WGS) entry which is preliminary data.</text>
</comment>
<feature type="signal peptide" evidence="2">
    <location>
        <begin position="1"/>
        <end position="19"/>
    </location>
</feature>